<name>A0A2I0UAH4_LIMLA</name>
<dbReference type="OrthoDB" id="276744at2759"/>
<dbReference type="AlphaFoldDB" id="A0A2I0UAH4"/>
<dbReference type="Proteomes" id="UP000233556">
    <property type="component" value="Unassembled WGS sequence"/>
</dbReference>
<evidence type="ECO:0008006" key="3">
    <source>
        <dbReference type="Google" id="ProtNLM"/>
    </source>
</evidence>
<evidence type="ECO:0000313" key="1">
    <source>
        <dbReference type="EMBL" id="PKU43059.1"/>
    </source>
</evidence>
<dbReference type="PRINTS" id="PR01345">
    <property type="entry name" value="CERVTRCPTASE"/>
</dbReference>
<dbReference type="PANTHER" id="PTHR33332">
    <property type="entry name" value="REVERSE TRANSCRIPTASE DOMAIN-CONTAINING PROTEIN"/>
    <property type="match status" value="1"/>
</dbReference>
<dbReference type="EMBL" id="KZ505935">
    <property type="protein sequence ID" value="PKU43059.1"/>
    <property type="molecule type" value="Genomic_DNA"/>
</dbReference>
<accession>A0A2I0UAH4</accession>
<reference evidence="2" key="2">
    <citation type="submission" date="2017-12" db="EMBL/GenBank/DDBJ databases">
        <title>Genome sequence of the Bar-tailed Godwit (Limosa lapponica baueri).</title>
        <authorList>
            <person name="Lima N.C.B."/>
            <person name="Parody-Merino A.M."/>
            <person name="Battley P.F."/>
            <person name="Fidler A.E."/>
            <person name="Prosdocimi F."/>
        </authorList>
    </citation>
    <scope>NUCLEOTIDE SEQUENCE [LARGE SCALE GENOMIC DNA]</scope>
</reference>
<sequence>MKFNKPKCKVLHLGRGNPKHKYRLGIELIESRPEEKYLRVFVDEKLNMSWQHALAAQKANCILGCIKRSMASRSKEVILLLYSTLVTPHLEYCVQLWNCHCKKDMDLLD</sequence>
<keyword evidence="2" id="KW-1185">Reference proteome</keyword>
<gene>
    <name evidence="1" type="ORF">llap_6632</name>
</gene>
<protein>
    <recommendedName>
        <fullName evidence="3">Rna-directed dna polymerase from mobile element jockey-like</fullName>
    </recommendedName>
</protein>
<reference evidence="2" key="1">
    <citation type="submission" date="2017-11" db="EMBL/GenBank/DDBJ databases">
        <authorList>
            <person name="Lima N.C."/>
            <person name="Parody-Merino A.M."/>
            <person name="Battley P.F."/>
            <person name="Fidler A.E."/>
            <person name="Prosdocimi F."/>
        </authorList>
    </citation>
    <scope>NUCLEOTIDE SEQUENCE [LARGE SCALE GENOMIC DNA]</scope>
</reference>
<organism evidence="1 2">
    <name type="scientific">Limosa lapponica baueri</name>
    <dbReference type="NCBI Taxonomy" id="1758121"/>
    <lineage>
        <taxon>Eukaryota</taxon>
        <taxon>Metazoa</taxon>
        <taxon>Chordata</taxon>
        <taxon>Craniata</taxon>
        <taxon>Vertebrata</taxon>
        <taxon>Euteleostomi</taxon>
        <taxon>Archelosauria</taxon>
        <taxon>Archosauria</taxon>
        <taxon>Dinosauria</taxon>
        <taxon>Saurischia</taxon>
        <taxon>Theropoda</taxon>
        <taxon>Coelurosauria</taxon>
        <taxon>Aves</taxon>
        <taxon>Neognathae</taxon>
        <taxon>Neoaves</taxon>
        <taxon>Charadriiformes</taxon>
        <taxon>Scolopacidae</taxon>
        <taxon>Limosa</taxon>
    </lineage>
</organism>
<proteinExistence type="predicted"/>
<evidence type="ECO:0000313" key="2">
    <source>
        <dbReference type="Proteomes" id="UP000233556"/>
    </source>
</evidence>